<dbReference type="Gene3D" id="3.90.1340.10">
    <property type="entry name" value="Phage tail collar domain"/>
    <property type="match status" value="1"/>
</dbReference>
<evidence type="ECO:0000259" key="1">
    <source>
        <dbReference type="Pfam" id="PF07484"/>
    </source>
</evidence>
<accession>A0ABQ4QSJ8</accession>
<dbReference type="RefSeq" id="WP_128566244.1">
    <property type="nucleotide sequence ID" value="NZ_BPQH01000003.1"/>
</dbReference>
<comment type="caution">
    <text evidence="2">The sequence shown here is derived from an EMBL/GenBank/DDBJ whole genome shotgun (WGS) entry which is preliminary data.</text>
</comment>
<protein>
    <recommendedName>
        <fullName evidence="1">Phage tail collar domain-containing protein</fullName>
    </recommendedName>
</protein>
<dbReference type="Proteomes" id="UP001055167">
    <property type="component" value="Unassembled WGS sequence"/>
</dbReference>
<proteinExistence type="predicted"/>
<dbReference type="SUPFAM" id="SSF88874">
    <property type="entry name" value="Receptor-binding domain of short tail fibre protein gp12"/>
    <property type="match status" value="1"/>
</dbReference>
<organism evidence="2 3">
    <name type="scientific">Methylobacterium crusticola</name>
    <dbReference type="NCBI Taxonomy" id="1697972"/>
    <lineage>
        <taxon>Bacteria</taxon>
        <taxon>Pseudomonadati</taxon>
        <taxon>Pseudomonadota</taxon>
        <taxon>Alphaproteobacteria</taxon>
        <taxon>Hyphomicrobiales</taxon>
        <taxon>Methylobacteriaceae</taxon>
        <taxon>Methylobacterium</taxon>
    </lineage>
</organism>
<dbReference type="InterPro" id="IPR011083">
    <property type="entry name" value="Phage_tail_collar_dom"/>
</dbReference>
<evidence type="ECO:0000313" key="2">
    <source>
        <dbReference type="EMBL" id="GJD48288.1"/>
    </source>
</evidence>
<dbReference type="InterPro" id="IPR037053">
    <property type="entry name" value="Phage_tail_collar_dom_sf"/>
</dbReference>
<evidence type="ECO:0000313" key="3">
    <source>
        <dbReference type="Proteomes" id="UP001055167"/>
    </source>
</evidence>
<feature type="domain" description="Phage tail collar" evidence="1">
    <location>
        <begin position="7"/>
        <end position="63"/>
    </location>
</feature>
<name>A0ABQ4QSJ8_9HYPH</name>
<keyword evidence="3" id="KW-1185">Reference proteome</keyword>
<gene>
    <name evidence="2" type="ORF">OPKNFCMD_1005</name>
</gene>
<dbReference type="Pfam" id="PF07484">
    <property type="entry name" value="Collar"/>
    <property type="match status" value="1"/>
</dbReference>
<reference evidence="2" key="1">
    <citation type="journal article" date="2021" name="Front. Microbiol.">
        <title>Comprehensive Comparative Genomics and Phenotyping of Methylobacterium Species.</title>
        <authorList>
            <person name="Alessa O."/>
            <person name="Ogura Y."/>
            <person name="Fujitani Y."/>
            <person name="Takami H."/>
            <person name="Hayashi T."/>
            <person name="Sahin N."/>
            <person name="Tani A."/>
        </authorList>
    </citation>
    <scope>NUCLEOTIDE SEQUENCE</scope>
    <source>
        <strain evidence="2">KCTC 52305</strain>
    </source>
</reference>
<reference evidence="2" key="2">
    <citation type="submission" date="2021-08" db="EMBL/GenBank/DDBJ databases">
        <authorList>
            <person name="Tani A."/>
            <person name="Ola A."/>
            <person name="Ogura Y."/>
            <person name="Katsura K."/>
            <person name="Hayashi T."/>
        </authorList>
    </citation>
    <scope>NUCLEOTIDE SEQUENCE</scope>
    <source>
        <strain evidence="2">KCTC 52305</strain>
    </source>
</reference>
<dbReference type="EMBL" id="BPQH01000003">
    <property type="protein sequence ID" value="GJD48288.1"/>
    <property type="molecule type" value="Genomic_DNA"/>
</dbReference>
<sequence length="177" mass="18161">MSEPFLGEIRLFGGNYAPRGWALCNGQLLQISQNTALFAILGTTFGGDGRTTFGLPDLQGRVPVHSGTGAGLPPAALGQRGGATTVTLATPQIPQHTHALSAVKAPGGLTDPTNAYLTPTNDGQGTVYPSFAATGTTVPMNPGSVAVSGGSQPHDNMQPYLCVTFIIALEGLYPARN</sequence>